<evidence type="ECO:0000256" key="1">
    <source>
        <dbReference type="ARBA" id="ARBA00005189"/>
    </source>
</evidence>
<evidence type="ECO:0000256" key="2">
    <source>
        <dbReference type="ARBA" id="ARBA00022603"/>
    </source>
</evidence>
<evidence type="ECO:0000256" key="4">
    <source>
        <dbReference type="ARBA" id="ARBA00025707"/>
    </source>
</evidence>
<dbReference type="PANTHER" id="PTHR44307">
    <property type="entry name" value="PHOSPHOETHANOLAMINE METHYLTRANSFERASE"/>
    <property type="match status" value="1"/>
</dbReference>
<evidence type="ECO:0000256" key="3">
    <source>
        <dbReference type="ARBA" id="ARBA00022679"/>
    </source>
</evidence>
<proteinExistence type="predicted"/>
<dbReference type="Pfam" id="PF08241">
    <property type="entry name" value="Methyltransf_11"/>
    <property type="match status" value="1"/>
</dbReference>
<keyword evidence="2" id="KW-0489">Methyltransferase</keyword>
<sequence>MENQKFVPALGYDFLTEYYDLAIKLTMPEKKFRRLLVDTIKPNPNEKILEFGFGTAQNLLLVKKECANIDLRGVDIDPKVKEIAAYKIAKNNLSIPLDLYDGVTLPYANNQFDKVYSCLVFHQLDADTKIKCLKELFRVLKPNGKLIIADWGEAANPIMRLTFGLVQILDGFKTTNDNVRGLMPNFIEKAGFDNIFIPDSINTLIGTFSYFTARKNEIIKVDFQKNRWHSAC</sequence>
<dbReference type="RefSeq" id="WP_188764950.1">
    <property type="nucleotide sequence ID" value="NZ_BMKK01000002.1"/>
</dbReference>
<comment type="caution">
    <text evidence="6">The sequence shown here is derived from an EMBL/GenBank/DDBJ whole genome shotgun (WGS) entry which is preliminary data.</text>
</comment>
<accession>A0A916YJK3</accession>
<dbReference type="PANTHER" id="PTHR44307:SF2">
    <property type="entry name" value="PHOSPHOETHANOLAMINE METHYLTRANSFERASE ISOFORM X1"/>
    <property type="match status" value="1"/>
</dbReference>
<dbReference type="InterPro" id="IPR013216">
    <property type="entry name" value="Methyltransf_11"/>
</dbReference>
<feature type="domain" description="Methyltransferase type 11" evidence="5">
    <location>
        <begin position="49"/>
        <end position="148"/>
    </location>
</feature>
<comment type="pathway">
    <text evidence="4">Phospholipid metabolism.</text>
</comment>
<dbReference type="GO" id="GO:0008757">
    <property type="term" value="F:S-adenosylmethionine-dependent methyltransferase activity"/>
    <property type="evidence" value="ECO:0007669"/>
    <property type="project" value="InterPro"/>
</dbReference>
<dbReference type="AlphaFoldDB" id="A0A916YJK3"/>
<reference evidence="6" key="2">
    <citation type="submission" date="2020-09" db="EMBL/GenBank/DDBJ databases">
        <authorList>
            <person name="Sun Q."/>
            <person name="Zhou Y."/>
        </authorList>
    </citation>
    <scope>NUCLEOTIDE SEQUENCE</scope>
    <source>
        <strain evidence="6">CGMCC 1.15958</strain>
    </source>
</reference>
<gene>
    <name evidence="6" type="ORF">GCM10011514_10100</name>
</gene>
<dbReference type="CDD" id="cd02440">
    <property type="entry name" value="AdoMet_MTases"/>
    <property type="match status" value="1"/>
</dbReference>
<dbReference type="InterPro" id="IPR029063">
    <property type="entry name" value="SAM-dependent_MTases_sf"/>
</dbReference>
<keyword evidence="7" id="KW-1185">Reference proteome</keyword>
<evidence type="ECO:0000313" key="7">
    <source>
        <dbReference type="Proteomes" id="UP000609064"/>
    </source>
</evidence>
<dbReference type="Proteomes" id="UP000609064">
    <property type="component" value="Unassembled WGS sequence"/>
</dbReference>
<dbReference type="EMBL" id="BMKK01000002">
    <property type="protein sequence ID" value="GGD48090.1"/>
    <property type="molecule type" value="Genomic_DNA"/>
</dbReference>
<keyword evidence="3" id="KW-0808">Transferase</keyword>
<reference evidence="6" key="1">
    <citation type="journal article" date="2014" name="Int. J. Syst. Evol. Microbiol.">
        <title>Complete genome sequence of Corynebacterium casei LMG S-19264T (=DSM 44701T), isolated from a smear-ripened cheese.</title>
        <authorList>
            <consortium name="US DOE Joint Genome Institute (JGI-PGF)"/>
            <person name="Walter F."/>
            <person name="Albersmeier A."/>
            <person name="Kalinowski J."/>
            <person name="Ruckert C."/>
        </authorList>
    </citation>
    <scope>NUCLEOTIDE SEQUENCE</scope>
    <source>
        <strain evidence="6">CGMCC 1.15958</strain>
    </source>
</reference>
<evidence type="ECO:0000259" key="5">
    <source>
        <dbReference type="Pfam" id="PF08241"/>
    </source>
</evidence>
<protein>
    <recommendedName>
        <fullName evidence="5">Methyltransferase type 11 domain-containing protein</fullName>
    </recommendedName>
</protein>
<dbReference type="Gene3D" id="3.40.50.150">
    <property type="entry name" value="Vaccinia Virus protein VP39"/>
    <property type="match status" value="1"/>
</dbReference>
<evidence type="ECO:0000313" key="6">
    <source>
        <dbReference type="EMBL" id="GGD48090.1"/>
    </source>
</evidence>
<dbReference type="GO" id="GO:0032259">
    <property type="term" value="P:methylation"/>
    <property type="evidence" value="ECO:0007669"/>
    <property type="project" value="UniProtKB-KW"/>
</dbReference>
<name>A0A916YJK3_9BACT</name>
<comment type="pathway">
    <text evidence="1">Lipid metabolism.</text>
</comment>
<organism evidence="6 7">
    <name type="scientific">Emticicia aquatilis</name>
    <dbReference type="NCBI Taxonomy" id="1537369"/>
    <lineage>
        <taxon>Bacteria</taxon>
        <taxon>Pseudomonadati</taxon>
        <taxon>Bacteroidota</taxon>
        <taxon>Cytophagia</taxon>
        <taxon>Cytophagales</taxon>
        <taxon>Leadbetterellaceae</taxon>
        <taxon>Emticicia</taxon>
    </lineage>
</organism>
<dbReference type="SUPFAM" id="SSF53335">
    <property type="entry name" value="S-adenosyl-L-methionine-dependent methyltransferases"/>
    <property type="match status" value="1"/>
</dbReference>